<dbReference type="SUPFAM" id="SSF51316">
    <property type="entry name" value="Mss4-like"/>
    <property type="match status" value="1"/>
</dbReference>
<feature type="domain" description="CENP-V/GFA" evidence="5">
    <location>
        <begin position="5"/>
        <end position="121"/>
    </location>
</feature>
<dbReference type="PANTHER" id="PTHR33337">
    <property type="entry name" value="GFA DOMAIN-CONTAINING PROTEIN"/>
    <property type="match status" value="1"/>
</dbReference>
<dbReference type="InterPro" id="IPR011057">
    <property type="entry name" value="Mss4-like_sf"/>
</dbReference>
<dbReference type="PANTHER" id="PTHR33337:SF40">
    <property type="entry name" value="CENP-V_GFA DOMAIN-CONTAINING PROTEIN-RELATED"/>
    <property type="match status" value="1"/>
</dbReference>
<dbReference type="Proteomes" id="UP000664405">
    <property type="component" value="Unassembled WGS sequence"/>
</dbReference>
<comment type="similarity">
    <text evidence="1">Belongs to the Gfa family.</text>
</comment>
<dbReference type="GO" id="GO:0046872">
    <property type="term" value="F:metal ion binding"/>
    <property type="evidence" value="ECO:0007669"/>
    <property type="project" value="UniProtKB-KW"/>
</dbReference>
<evidence type="ECO:0000256" key="1">
    <source>
        <dbReference type="ARBA" id="ARBA00005495"/>
    </source>
</evidence>
<dbReference type="GO" id="GO:0016846">
    <property type="term" value="F:carbon-sulfur lyase activity"/>
    <property type="evidence" value="ECO:0007669"/>
    <property type="project" value="InterPro"/>
</dbReference>
<dbReference type="PROSITE" id="PS51891">
    <property type="entry name" value="CENP_V_GFA"/>
    <property type="match status" value="1"/>
</dbReference>
<proteinExistence type="inferred from homology"/>
<protein>
    <submittedName>
        <fullName evidence="6">GFA family protein</fullName>
    </submittedName>
</protein>
<dbReference type="InterPro" id="IPR006913">
    <property type="entry name" value="CENP-V/GFA"/>
</dbReference>
<dbReference type="Gene3D" id="3.90.1590.10">
    <property type="entry name" value="glutathione-dependent formaldehyde- activating enzyme (gfa)"/>
    <property type="match status" value="1"/>
</dbReference>
<dbReference type="EMBL" id="JAEKJW010000002">
    <property type="protein sequence ID" value="MBN8196599.1"/>
    <property type="molecule type" value="Genomic_DNA"/>
</dbReference>
<evidence type="ECO:0000313" key="6">
    <source>
        <dbReference type="EMBL" id="MBN8196599.1"/>
    </source>
</evidence>
<keyword evidence="4" id="KW-0456">Lyase</keyword>
<evidence type="ECO:0000259" key="5">
    <source>
        <dbReference type="PROSITE" id="PS51891"/>
    </source>
</evidence>
<reference evidence="6" key="1">
    <citation type="submission" date="2020-12" db="EMBL/GenBank/DDBJ databases">
        <title>Oil enriched cultivation method for isolating marine PHA-producing bacteria.</title>
        <authorList>
            <person name="Zheng W."/>
            <person name="Yu S."/>
            <person name="Huang Y."/>
        </authorList>
    </citation>
    <scope>NUCLEOTIDE SEQUENCE</scope>
    <source>
        <strain evidence="6">SY-2-3</strain>
    </source>
</reference>
<evidence type="ECO:0000256" key="3">
    <source>
        <dbReference type="ARBA" id="ARBA00022833"/>
    </source>
</evidence>
<dbReference type="AlphaFoldDB" id="A0A8I1SJ83"/>
<name>A0A8I1SJ83_9PROT</name>
<gene>
    <name evidence="6" type="ORF">JF547_08995</name>
</gene>
<evidence type="ECO:0000313" key="7">
    <source>
        <dbReference type="Proteomes" id="UP000664405"/>
    </source>
</evidence>
<keyword evidence="2" id="KW-0479">Metal-binding</keyword>
<comment type="caution">
    <text evidence="6">The sequence shown here is derived from an EMBL/GenBank/DDBJ whole genome shotgun (WGS) entry which is preliminary data.</text>
</comment>
<accession>A0A8I1SJ83</accession>
<keyword evidence="3" id="KW-0862">Zinc</keyword>
<organism evidence="6 7">
    <name type="scientific">Thalassospira povalilytica</name>
    <dbReference type="NCBI Taxonomy" id="732237"/>
    <lineage>
        <taxon>Bacteria</taxon>
        <taxon>Pseudomonadati</taxon>
        <taxon>Pseudomonadota</taxon>
        <taxon>Alphaproteobacteria</taxon>
        <taxon>Rhodospirillales</taxon>
        <taxon>Thalassospiraceae</taxon>
        <taxon>Thalassospira</taxon>
    </lineage>
</organism>
<dbReference type="Pfam" id="PF04828">
    <property type="entry name" value="GFA"/>
    <property type="match status" value="1"/>
</dbReference>
<dbReference type="RefSeq" id="WP_068517154.1">
    <property type="nucleotide sequence ID" value="NZ_JAEKJW010000002.1"/>
</dbReference>
<sequence>MTEKHHGSCQCGAVTFEVTGRFDSFFLCHCQYCRKDTGSAYAANLFSRQAKLDWRSGRDKVVTYTVPDTRHEKSFCQTCGAAVPREQFGGRLVVVPAGCLDSDVIKRPDAHIMLGSKAGWDDDLHEIGRLDGLPE</sequence>
<evidence type="ECO:0000256" key="2">
    <source>
        <dbReference type="ARBA" id="ARBA00022723"/>
    </source>
</evidence>
<evidence type="ECO:0000256" key="4">
    <source>
        <dbReference type="ARBA" id="ARBA00023239"/>
    </source>
</evidence>